<protein>
    <submittedName>
        <fullName evidence="1">Uncharacterized protein</fullName>
    </submittedName>
</protein>
<organism evidence="1 2">
    <name type="scientific">Persicobacter psychrovividus</name>
    <dbReference type="NCBI Taxonomy" id="387638"/>
    <lineage>
        <taxon>Bacteria</taxon>
        <taxon>Pseudomonadati</taxon>
        <taxon>Bacteroidota</taxon>
        <taxon>Cytophagia</taxon>
        <taxon>Cytophagales</taxon>
        <taxon>Persicobacteraceae</taxon>
        <taxon>Persicobacter</taxon>
    </lineage>
</organism>
<proteinExistence type="predicted"/>
<evidence type="ECO:0000313" key="2">
    <source>
        <dbReference type="Proteomes" id="UP001354989"/>
    </source>
</evidence>
<keyword evidence="2" id="KW-1185">Reference proteome</keyword>
<gene>
    <name evidence="1" type="ORF">PEPS_20620</name>
</gene>
<sequence>MPNVVLYHEAQFEASLQNFIDQMQNNRHRLSSTGKRALTVMQQQFEKWQNLPEDDYFIQKIRNLNIIKCNLEVEIRELHKMEFPALAHELRGLSGIPMVDFLQTEGMHCATNAIIWKKLSQLMEELKIASIMKDEYLATRESIGNTRKHLQNELWRTKVNYETSNIFSFRGALQVFRNTALLGKAKA</sequence>
<accession>A0ABM7VFP9</accession>
<dbReference type="Proteomes" id="UP001354989">
    <property type="component" value="Chromosome"/>
</dbReference>
<name>A0ABM7VFP9_9BACT</name>
<evidence type="ECO:0000313" key="1">
    <source>
        <dbReference type="EMBL" id="BDC99781.1"/>
    </source>
</evidence>
<dbReference type="EMBL" id="AP025292">
    <property type="protein sequence ID" value="BDC99781.1"/>
    <property type="molecule type" value="Genomic_DNA"/>
</dbReference>
<reference evidence="1 2" key="1">
    <citation type="submission" date="2021-12" db="EMBL/GenBank/DDBJ databases">
        <title>Genome sequencing of bacteria with rrn-lacking chromosome and rrn-plasmid.</title>
        <authorList>
            <person name="Anda M."/>
            <person name="Iwasaki W."/>
        </authorList>
    </citation>
    <scope>NUCLEOTIDE SEQUENCE [LARGE SCALE GENOMIC DNA]</scope>
    <source>
        <strain evidence="1 2">NBRC 101262</strain>
    </source>
</reference>
<dbReference type="RefSeq" id="WP_332919936.1">
    <property type="nucleotide sequence ID" value="NZ_AP025292.1"/>
</dbReference>